<proteinExistence type="predicted"/>
<comment type="caution">
    <text evidence="1">The sequence shown here is derived from an EMBL/GenBank/DDBJ whole genome shotgun (WGS) entry which is preliminary data.</text>
</comment>
<organism evidence="1 2">
    <name type="scientific">Polarella glacialis</name>
    <name type="common">Dinoflagellate</name>
    <dbReference type="NCBI Taxonomy" id="89957"/>
    <lineage>
        <taxon>Eukaryota</taxon>
        <taxon>Sar</taxon>
        <taxon>Alveolata</taxon>
        <taxon>Dinophyceae</taxon>
        <taxon>Suessiales</taxon>
        <taxon>Suessiaceae</taxon>
        <taxon>Polarella</taxon>
    </lineage>
</organism>
<dbReference type="Proteomes" id="UP000626109">
    <property type="component" value="Unassembled WGS sequence"/>
</dbReference>
<reference evidence="1" key="1">
    <citation type="submission" date="2021-02" db="EMBL/GenBank/DDBJ databases">
        <authorList>
            <person name="Dougan E. K."/>
            <person name="Rhodes N."/>
            <person name="Thang M."/>
            <person name="Chan C."/>
        </authorList>
    </citation>
    <scope>NUCLEOTIDE SEQUENCE</scope>
</reference>
<name>A0A813K296_POLGL</name>
<sequence>MLGREASSAFASPPLAGATRRLRIRWPRDPVIGALPLELAMKSTVNTAWLLLLALLGSALAAAEGGSPSACAGAEACVEEASEDDPVALLQARQPAAAAGADEVGGAANNGCRKKDEECNTEWPWQKSKCCKGCCKQGEGPGWGCC</sequence>
<evidence type="ECO:0000313" key="1">
    <source>
        <dbReference type="EMBL" id="CAE8695123.1"/>
    </source>
</evidence>
<accession>A0A813K296</accession>
<dbReference type="EMBL" id="CAJNNW010028201">
    <property type="protein sequence ID" value="CAE8695123.1"/>
    <property type="molecule type" value="Genomic_DNA"/>
</dbReference>
<dbReference type="AlphaFoldDB" id="A0A813K296"/>
<protein>
    <submittedName>
        <fullName evidence="1">Uncharacterized protein</fullName>
    </submittedName>
</protein>
<evidence type="ECO:0000313" key="2">
    <source>
        <dbReference type="Proteomes" id="UP000626109"/>
    </source>
</evidence>
<gene>
    <name evidence="1" type="ORF">PGLA2088_LOCUS29200</name>
</gene>